<dbReference type="InterPro" id="IPR027417">
    <property type="entry name" value="P-loop_NTPase"/>
</dbReference>
<dbReference type="InParanoid" id="B2A511"/>
<dbReference type="SUPFAM" id="SSF52540">
    <property type="entry name" value="P-loop containing nucleoside triphosphate hydrolases"/>
    <property type="match status" value="1"/>
</dbReference>
<dbReference type="Proteomes" id="UP000001683">
    <property type="component" value="Chromosome"/>
</dbReference>
<dbReference type="HOGENOM" id="CLU_084710_0_0_9"/>
<protein>
    <recommendedName>
        <fullName evidence="1">CobQ/CobB/MinD/ParA nucleotide binding domain-containing protein</fullName>
    </recommendedName>
</protein>
<dbReference type="STRING" id="457570.Nther_1679"/>
<dbReference type="OrthoDB" id="9779501at2"/>
<organism evidence="2 3">
    <name type="scientific">Natranaerobius thermophilus (strain ATCC BAA-1301 / DSM 18059 / JW/NM-WN-LF)</name>
    <dbReference type="NCBI Taxonomy" id="457570"/>
    <lineage>
        <taxon>Bacteria</taxon>
        <taxon>Bacillati</taxon>
        <taxon>Bacillota</taxon>
        <taxon>Clostridia</taxon>
        <taxon>Natranaerobiales</taxon>
        <taxon>Natranaerobiaceae</taxon>
        <taxon>Natranaerobius</taxon>
    </lineage>
</organism>
<evidence type="ECO:0000259" key="1">
    <source>
        <dbReference type="Pfam" id="PF01656"/>
    </source>
</evidence>
<dbReference type="Pfam" id="PF01656">
    <property type="entry name" value="CbiA"/>
    <property type="match status" value="1"/>
</dbReference>
<name>B2A511_NATTJ</name>
<gene>
    <name evidence="2" type="ordered locus">Nther_1679</name>
</gene>
<feature type="domain" description="CobQ/CobB/MinD/ParA nucleotide binding" evidence="1">
    <location>
        <begin position="29"/>
        <end position="199"/>
    </location>
</feature>
<dbReference type="AlphaFoldDB" id="B2A511"/>
<evidence type="ECO:0000313" key="2">
    <source>
        <dbReference type="EMBL" id="ACB85253.1"/>
    </source>
</evidence>
<dbReference type="RefSeq" id="WP_012448121.1">
    <property type="nucleotide sequence ID" value="NC_010718.1"/>
</dbReference>
<dbReference type="InterPro" id="IPR002586">
    <property type="entry name" value="CobQ/CobB/MinD/ParA_Nub-bd_dom"/>
</dbReference>
<dbReference type="Gene3D" id="3.40.50.300">
    <property type="entry name" value="P-loop containing nucleotide triphosphate hydrolases"/>
    <property type="match status" value="1"/>
</dbReference>
<proteinExistence type="predicted"/>
<dbReference type="KEGG" id="nth:Nther_1679"/>
<dbReference type="EMBL" id="CP001034">
    <property type="protein sequence ID" value="ACB85253.1"/>
    <property type="molecule type" value="Genomic_DNA"/>
</dbReference>
<evidence type="ECO:0000313" key="3">
    <source>
        <dbReference type="Proteomes" id="UP000001683"/>
    </source>
</evidence>
<reference evidence="2 3" key="1">
    <citation type="submission" date="2008-04" db="EMBL/GenBank/DDBJ databases">
        <title>Complete sequence of chromosome of Natranaerobius thermophilus JW/NM-WN-LF.</title>
        <authorList>
            <consortium name="US DOE Joint Genome Institute"/>
            <person name="Copeland A."/>
            <person name="Lucas S."/>
            <person name="Lapidus A."/>
            <person name="Glavina del Rio T."/>
            <person name="Dalin E."/>
            <person name="Tice H."/>
            <person name="Bruce D."/>
            <person name="Goodwin L."/>
            <person name="Pitluck S."/>
            <person name="Chertkov O."/>
            <person name="Brettin T."/>
            <person name="Detter J.C."/>
            <person name="Han C."/>
            <person name="Kuske C.R."/>
            <person name="Schmutz J."/>
            <person name="Larimer F."/>
            <person name="Land M."/>
            <person name="Hauser L."/>
            <person name="Kyrpides N."/>
            <person name="Lykidis A."/>
            <person name="Mesbah N.M."/>
            <person name="Wiegel J."/>
        </authorList>
    </citation>
    <scope>NUCLEOTIDE SEQUENCE [LARGE SCALE GENOMIC DNA]</scope>
    <source>
        <strain evidence="3">ATCC BAA-1301 / DSM 18059 / JW/NM-WN-LF</strain>
    </source>
</reference>
<sequence>MKKLRKITLNYESIGDLMTKYPKIPETDIIVFAGHFGSGKTENAINYSMWLQSQGEQVSLIDLDIINPYFRSREVQTVLEEQGINPIIPRKELQQADFPVITPQVRGALSQPEGKIIVDLGGDPDGSIPMGSFKNFISEENYEMWLVLNANRIQTSNYDKTIDLAKNIQKSSRLKITGIINNTHMKNDTTEEDIIKGYKFSQQVSQYFGVPLIYTTVPEQLITKFKEKNNEIENNQIENLMPIKNYLTTPWE</sequence>
<accession>B2A511</accession>
<keyword evidence="3" id="KW-1185">Reference proteome</keyword>
<reference evidence="2 3" key="2">
    <citation type="journal article" date="2011" name="J. Bacteriol.">
        <title>Complete genome sequence of the anaerobic, halophilic alkalithermophile Natranaerobius thermophilus JW/NM-WN-LF.</title>
        <authorList>
            <person name="Zhao B."/>
            <person name="Mesbah N.M."/>
            <person name="Dalin E."/>
            <person name="Goodwin L."/>
            <person name="Nolan M."/>
            <person name="Pitluck S."/>
            <person name="Chertkov O."/>
            <person name="Brettin T.S."/>
            <person name="Han J."/>
            <person name="Larimer F.W."/>
            <person name="Land M.L."/>
            <person name="Hauser L."/>
            <person name="Kyrpides N."/>
            <person name="Wiegel J."/>
        </authorList>
    </citation>
    <scope>NUCLEOTIDE SEQUENCE [LARGE SCALE GENOMIC DNA]</scope>
    <source>
        <strain evidence="3">ATCC BAA-1301 / DSM 18059 / JW/NM-WN-LF</strain>
    </source>
</reference>
<dbReference type="eggNOG" id="COG0489">
    <property type="taxonomic scope" value="Bacteria"/>
</dbReference>